<dbReference type="AlphaFoldDB" id="A0A3S0K6V0"/>
<evidence type="ECO:0008006" key="4">
    <source>
        <dbReference type="Google" id="ProtNLM"/>
    </source>
</evidence>
<gene>
    <name evidence="2" type="ORF">EJ903_25870</name>
</gene>
<evidence type="ECO:0000313" key="3">
    <source>
        <dbReference type="Proteomes" id="UP000277007"/>
    </source>
</evidence>
<evidence type="ECO:0000313" key="2">
    <source>
        <dbReference type="EMBL" id="RTR11812.1"/>
    </source>
</evidence>
<accession>A0A3S0K6V0</accession>
<feature type="region of interest" description="Disordered" evidence="1">
    <location>
        <begin position="23"/>
        <end position="42"/>
    </location>
</feature>
<dbReference type="RefSeq" id="WP_126620753.1">
    <property type="nucleotide sequence ID" value="NZ_JBHUCY010000052.1"/>
</dbReference>
<protein>
    <recommendedName>
        <fullName evidence="4">DUF3102 domain-containing protein</fullName>
    </recommendedName>
</protein>
<dbReference type="EMBL" id="RXMA01000065">
    <property type="protein sequence ID" value="RTR11812.1"/>
    <property type="molecule type" value="Genomic_DNA"/>
</dbReference>
<dbReference type="Proteomes" id="UP000277007">
    <property type="component" value="Unassembled WGS sequence"/>
</dbReference>
<reference evidence="2 3" key="1">
    <citation type="submission" date="2018-12" db="EMBL/GenBank/DDBJ databases">
        <authorList>
            <person name="Yang Y."/>
        </authorList>
    </citation>
    <scope>NUCLEOTIDE SEQUENCE [LARGE SCALE GENOMIC DNA]</scope>
    <source>
        <strain evidence="2 3">L-25-5w-1</strain>
    </source>
</reference>
<keyword evidence="3" id="KW-1185">Reference proteome</keyword>
<dbReference type="OrthoDB" id="7266764at2"/>
<organism evidence="2 3">
    <name type="scientific">Azospirillum griseum</name>
    <dbReference type="NCBI Taxonomy" id="2496639"/>
    <lineage>
        <taxon>Bacteria</taxon>
        <taxon>Pseudomonadati</taxon>
        <taxon>Pseudomonadota</taxon>
        <taxon>Alphaproteobacteria</taxon>
        <taxon>Rhodospirillales</taxon>
        <taxon>Azospirillaceae</taxon>
        <taxon>Azospirillum</taxon>
    </lineage>
</organism>
<comment type="caution">
    <text evidence="2">The sequence shown here is derived from an EMBL/GenBank/DDBJ whole genome shotgun (WGS) entry which is preliminary data.</text>
</comment>
<name>A0A3S0K6V0_9PROT</name>
<proteinExistence type="predicted"/>
<evidence type="ECO:0000256" key="1">
    <source>
        <dbReference type="SAM" id="MobiDB-lite"/>
    </source>
</evidence>
<sequence length="203" mass="22322">MARKRQLEGIDADELKRMLEPAAATLPSARPTTPPVEVLPSAPPKPMTVDEFFDALSIEIAASKKHYMRIGALLDRADDMLGGEGRAALVRRLSATHNVGAAALSQMMTAYRAISNNKVPPELESTGYTTVYLLADLSEQEAEQARAEGLLQPGVRQAAVKEFIKRQRRPTLRMTERETLEAEIADLEARLEKARSKLATLVD</sequence>